<comment type="caution">
    <text evidence="3">The sequence shown here is derived from an EMBL/GenBank/DDBJ whole genome shotgun (WGS) entry which is preliminary data.</text>
</comment>
<evidence type="ECO:0000259" key="1">
    <source>
        <dbReference type="Pfam" id="PF01548"/>
    </source>
</evidence>
<dbReference type="InterPro" id="IPR047650">
    <property type="entry name" value="Transpos_IS110"/>
</dbReference>
<dbReference type="Proteomes" id="UP001271780">
    <property type="component" value="Unassembled WGS sequence"/>
</dbReference>
<name>A0ABU4XSK1_9HYPH</name>
<dbReference type="InterPro" id="IPR002525">
    <property type="entry name" value="Transp_IS110-like_N"/>
</dbReference>
<reference evidence="3 4" key="1">
    <citation type="submission" date="2023-08" db="EMBL/GenBank/DDBJ databases">
        <title>Implementing the SeqCode for naming new Mesorhizobium species isolated from Vachellia karroo root nodules.</title>
        <authorList>
            <person name="Van Lill M."/>
        </authorList>
    </citation>
    <scope>NUCLEOTIDE SEQUENCE [LARGE SCALE GENOMIC DNA]</scope>
    <source>
        <strain evidence="3 4">VK23A</strain>
    </source>
</reference>
<accession>A0ABU4XSK1</accession>
<dbReference type="RefSeq" id="WP_320327816.1">
    <property type="nucleotide sequence ID" value="NZ_JAVIIZ010000061.1"/>
</dbReference>
<proteinExistence type="predicted"/>
<protein>
    <submittedName>
        <fullName evidence="3">IS110 family transposase</fullName>
    </submittedName>
</protein>
<evidence type="ECO:0000313" key="3">
    <source>
        <dbReference type="EMBL" id="MDX8476825.1"/>
    </source>
</evidence>
<evidence type="ECO:0000313" key="4">
    <source>
        <dbReference type="Proteomes" id="UP001271780"/>
    </source>
</evidence>
<dbReference type="Pfam" id="PF01548">
    <property type="entry name" value="DEDD_Tnp_IS110"/>
    <property type="match status" value="1"/>
</dbReference>
<feature type="domain" description="Transposase IS116/IS110/IS902 C-terminal" evidence="2">
    <location>
        <begin position="212"/>
        <end position="288"/>
    </location>
</feature>
<gene>
    <name evidence="3" type="ORF">RFM27_32800</name>
</gene>
<feature type="domain" description="Transposase IS110-like N-terminal" evidence="1">
    <location>
        <begin position="7"/>
        <end position="145"/>
    </location>
</feature>
<dbReference type="InterPro" id="IPR003346">
    <property type="entry name" value="Transposase_20"/>
</dbReference>
<dbReference type="PANTHER" id="PTHR33055:SF3">
    <property type="entry name" value="PUTATIVE TRANSPOSASE FOR IS117-RELATED"/>
    <property type="match status" value="1"/>
</dbReference>
<dbReference type="PANTHER" id="PTHR33055">
    <property type="entry name" value="TRANSPOSASE FOR INSERTION SEQUENCE ELEMENT IS1111A"/>
    <property type="match status" value="1"/>
</dbReference>
<organism evidence="3 4">
    <name type="scientific">Mesorhizobium dulcispinae</name>
    <dbReference type="NCBI Taxonomy" id="3072316"/>
    <lineage>
        <taxon>Bacteria</taxon>
        <taxon>Pseudomonadati</taxon>
        <taxon>Pseudomonadota</taxon>
        <taxon>Alphaproteobacteria</taxon>
        <taxon>Hyphomicrobiales</taxon>
        <taxon>Phyllobacteriaceae</taxon>
        <taxon>Mesorhizobium</taxon>
    </lineage>
</organism>
<evidence type="ECO:0000259" key="2">
    <source>
        <dbReference type="Pfam" id="PF02371"/>
    </source>
</evidence>
<dbReference type="EMBL" id="JAVIIZ010000061">
    <property type="protein sequence ID" value="MDX8476825.1"/>
    <property type="molecule type" value="Genomic_DNA"/>
</dbReference>
<sequence length="345" mass="38013">MQAIRFGIDLAKNVFQVHGVDASGQVMVRRQLRRAQVVKFFAAQPPALIGMEACGSAHHWGRTLRALGHEVKLMPPAYVKPYVPRNKNDVRDAQGCCEAVSRPEMRFVPIKTVEQQWARALHRARNLMVRQRTQLANAIRGLLYEMGQTSAQGAAGLEALLQRIEASDEAIPAALLTCLTPLARQWRALDVEIGQLDKQIVNGVKQDQAAMRLTKIPSVGPVIAQAAIAAIGDGRQFTSGRDFAAWLGLTRKSHDTGGKHKLTGHISRAGDRDLRRLLILGASSWLRQVKAKPDRGSPWIRGLLARRPVKVAVVAQAAKTARIIWAMLTSGQEYREQEHRAPVAA</sequence>
<dbReference type="NCBIfam" id="NF033542">
    <property type="entry name" value="transpos_IS110"/>
    <property type="match status" value="1"/>
</dbReference>
<keyword evidence="4" id="KW-1185">Reference proteome</keyword>
<dbReference type="Pfam" id="PF02371">
    <property type="entry name" value="Transposase_20"/>
    <property type="match status" value="1"/>
</dbReference>